<dbReference type="AlphaFoldDB" id="A0A318V2J3"/>
<evidence type="ECO:0000313" key="2">
    <source>
        <dbReference type="EMBL" id="PYF83052.1"/>
    </source>
</evidence>
<name>A0A318V2J3_9GAMM</name>
<proteinExistence type="predicted"/>
<organism evidence="2 3">
    <name type="scientific">Marinomonas alcarazii</name>
    <dbReference type="NCBI Taxonomy" id="491949"/>
    <lineage>
        <taxon>Bacteria</taxon>
        <taxon>Pseudomonadati</taxon>
        <taxon>Pseudomonadota</taxon>
        <taxon>Gammaproteobacteria</taxon>
        <taxon>Oceanospirillales</taxon>
        <taxon>Oceanospirillaceae</taxon>
        <taxon>Marinomonas</taxon>
    </lineage>
</organism>
<dbReference type="SMART" id="SM01321">
    <property type="entry name" value="Y1_Tnp"/>
    <property type="match status" value="1"/>
</dbReference>
<dbReference type="SUPFAM" id="SSF143422">
    <property type="entry name" value="Transposase IS200-like"/>
    <property type="match status" value="1"/>
</dbReference>
<keyword evidence="3" id="KW-1185">Reference proteome</keyword>
<dbReference type="EMBL" id="QKLW01000002">
    <property type="protein sequence ID" value="PYF83052.1"/>
    <property type="molecule type" value="Genomic_DNA"/>
</dbReference>
<dbReference type="InterPro" id="IPR036515">
    <property type="entry name" value="Transposase_17_sf"/>
</dbReference>
<evidence type="ECO:0000259" key="1">
    <source>
        <dbReference type="SMART" id="SM01321"/>
    </source>
</evidence>
<evidence type="ECO:0000313" key="3">
    <source>
        <dbReference type="Proteomes" id="UP000247551"/>
    </source>
</evidence>
<feature type="domain" description="Transposase IS200-like" evidence="1">
    <location>
        <begin position="12"/>
        <end position="187"/>
    </location>
</feature>
<comment type="caution">
    <text evidence="2">The sequence shown here is derived from an EMBL/GenBank/DDBJ whole genome shotgun (WGS) entry which is preliminary data.</text>
</comment>
<dbReference type="GO" id="GO:0006313">
    <property type="term" value="P:DNA transposition"/>
    <property type="evidence" value="ECO:0007669"/>
    <property type="project" value="InterPro"/>
</dbReference>
<protein>
    <recommendedName>
        <fullName evidence="1">Transposase IS200-like domain-containing protein</fullName>
    </recommendedName>
</protein>
<dbReference type="Proteomes" id="UP000247551">
    <property type="component" value="Unassembled WGS sequence"/>
</dbReference>
<dbReference type="GO" id="GO:0004803">
    <property type="term" value="F:transposase activity"/>
    <property type="evidence" value="ECO:0007669"/>
    <property type="project" value="InterPro"/>
</dbReference>
<dbReference type="PANTHER" id="PTHR34322">
    <property type="entry name" value="TRANSPOSASE, Y1_TNP DOMAIN-CONTAINING"/>
    <property type="match status" value="1"/>
</dbReference>
<dbReference type="Gene3D" id="3.30.70.1290">
    <property type="entry name" value="Transposase IS200-like"/>
    <property type="match status" value="1"/>
</dbReference>
<reference evidence="2 3" key="1">
    <citation type="submission" date="2018-06" db="EMBL/GenBank/DDBJ databases">
        <title>Genomic Encyclopedia of Type Strains, Phase III (KMG-III): the genomes of soil and plant-associated and newly described type strains.</title>
        <authorList>
            <person name="Whitman W."/>
        </authorList>
    </citation>
    <scope>NUCLEOTIDE SEQUENCE [LARGE SCALE GENOMIC DNA]</scope>
    <source>
        <strain evidence="2 3">CECT 7730</strain>
    </source>
</reference>
<accession>A0A318V2J3</accession>
<gene>
    <name evidence="2" type="ORF">DFP75_102142</name>
</gene>
<dbReference type="GO" id="GO:0003677">
    <property type="term" value="F:DNA binding"/>
    <property type="evidence" value="ECO:0007669"/>
    <property type="project" value="InterPro"/>
</dbReference>
<dbReference type="RefSeq" id="WP_110573119.1">
    <property type="nucleotide sequence ID" value="NZ_QKLW01000002.1"/>
</dbReference>
<sequence length="323" mass="36761">MPRARSQQISLEDTPYYHCVSRCVRRAFLCGDDPVTGACYEHRRGWIEDRLLFLASLFSIDICAYAIMSNHIHVVLHVNAQKAQNWSTLEVLQRWHKLHKGTQFTQKYAKGEALEDFALKLVESSAETYRNRLMDISWLMKELNEPIARQANAEDKCTGRFWEGRFKSQALLDESALAACMAYVDLNPLRAKISQTPETSEFTSVKKRVAAAKHQKQPKPLYPFVGNPRENMPDGLPFELSDYLELVDMTGRIVREDKRGAIDASLLPILQRLNISSENWLCIAAEFGARTGAVVGAEQSIAYYCDSHKLNRKPRSSHNQLLA</sequence>
<dbReference type="InterPro" id="IPR002686">
    <property type="entry name" value="Transposase_17"/>
</dbReference>
<dbReference type="PANTHER" id="PTHR34322:SF2">
    <property type="entry name" value="TRANSPOSASE IS200-LIKE DOMAIN-CONTAINING PROTEIN"/>
    <property type="match status" value="1"/>
</dbReference>